<feature type="compositionally biased region" description="Polar residues" evidence="1">
    <location>
        <begin position="1"/>
        <end position="19"/>
    </location>
</feature>
<name>A0ABR2VP06_9FUNG</name>
<dbReference type="EMBL" id="JASJQH010008848">
    <property type="protein sequence ID" value="KAK9686343.1"/>
    <property type="molecule type" value="Genomic_DNA"/>
</dbReference>
<sequence length="71" mass="7970">MSSQTVAQSANSDTTLNSQPKHDGQQEQTQSNAQINTESWQSTEPRVYTDKNDQQGVVGKLERDCEDEKKN</sequence>
<evidence type="ECO:0000313" key="3">
    <source>
        <dbReference type="Proteomes" id="UP001479436"/>
    </source>
</evidence>
<reference evidence="2 3" key="1">
    <citation type="submission" date="2023-04" db="EMBL/GenBank/DDBJ databases">
        <title>Genome of Basidiobolus ranarum AG-B5.</title>
        <authorList>
            <person name="Stajich J.E."/>
            <person name="Carter-House D."/>
            <person name="Gryganskyi A."/>
        </authorList>
    </citation>
    <scope>NUCLEOTIDE SEQUENCE [LARGE SCALE GENOMIC DNA]</scope>
    <source>
        <strain evidence="2 3">AG-B5</strain>
    </source>
</reference>
<accession>A0ABR2VP06</accession>
<evidence type="ECO:0000313" key="2">
    <source>
        <dbReference type="EMBL" id="KAK9686343.1"/>
    </source>
</evidence>
<feature type="region of interest" description="Disordered" evidence="1">
    <location>
        <begin position="1"/>
        <end position="71"/>
    </location>
</feature>
<evidence type="ECO:0000256" key="1">
    <source>
        <dbReference type="SAM" id="MobiDB-lite"/>
    </source>
</evidence>
<proteinExistence type="predicted"/>
<dbReference type="Proteomes" id="UP001479436">
    <property type="component" value="Unassembled WGS sequence"/>
</dbReference>
<gene>
    <name evidence="2" type="ORF">K7432_015194</name>
</gene>
<keyword evidence="3" id="KW-1185">Reference proteome</keyword>
<comment type="caution">
    <text evidence="2">The sequence shown here is derived from an EMBL/GenBank/DDBJ whole genome shotgun (WGS) entry which is preliminary data.</text>
</comment>
<feature type="compositionally biased region" description="Basic and acidic residues" evidence="1">
    <location>
        <begin position="60"/>
        <end position="71"/>
    </location>
</feature>
<feature type="compositionally biased region" description="Polar residues" evidence="1">
    <location>
        <begin position="26"/>
        <end position="44"/>
    </location>
</feature>
<organism evidence="2 3">
    <name type="scientific">Basidiobolus ranarum</name>
    <dbReference type="NCBI Taxonomy" id="34480"/>
    <lineage>
        <taxon>Eukaryota</taxon>
        <taxon>Fungi</taxon>
        <taxon>Fungi incertae sedis</taxon>
        <taxon>Zoopagomycota</taxon>
        <taxon>Entomophthoromycotina</taxon>
        <taxon>Basidiobolomycetes</taxon>
        <taxon>Basidiobolales</taxon>
        <taxon>Basidiobolaceae</taxon>
        <taxon>Basidiobolus</taxon>
    </lineage>
</organism>
<protein>
    <submittedName>
        <fullName evidence="2">Uncharacterized protein</fullName>
    </submittedName>
</protein>